<keyword evidence="3" id="KW-1185">Reference proteome</keyword>
<proteinExistence type="predicted"/>
<dbReference type="CDD" id="cd04301">
    <property type="entry name" value="NAT_SF"/>
    <property type="match status" value="1"/>
</dbReference>
<protein>
    <submittedName>
        <fullName evidence="2">GCN5 family N-acetyltransferase</fullName>
    </submittedName>
</protein>
<dbReference type="GO" id="GO:0016747">
    <property type="term" value="F:acyltransferase activity, transferring groups other than amino-acyl groups"/>
    <property type="evidence" value="ECO:0007669"/>
    <property type="project" value="InterPro"/>
</dbReference>
<dbReference type="SUPFAM" id="SSF55729">
    <property type="entry name" value="Acyl-CoA N-acyltransferases (Nat)"/>
    <property type="match status" value="1"/>
</dbReference>
<dbReference type="Pfam" id="PF00583">
    <property type="entry name" value="Acetyltransf_1"/>
    <property type="match status" value="1"/>
</dbReference>
<dbReference type="Gene3D" id="3.40.630.30">
    <property type="match status" value="1"/>
</dbReference>
<dbReference type="RefSeq" id="WP_239124408.1">
    <property type="nucleotide sequence ID" value="NZ_BONY01000095.1"/>
</dbReference>
<name>A0A8J3QIP4_9ACTN</name>
<dbReference type="InterPro" id="IPR000182">
    <property type="entry name" value="GNAT_dom"/>
</dbReference>
<dbReference type="EMBL" id="BONY01000095">
    <property type="protein sequence ID" value="GIH10474.1"/>
    <property type="molecule type" value="Genomic_DNA"/>
</dbReference>
<accession>A0A8J3QIP4</accession>
<dbReference type="AlphaFoldDB" id="A0A8J3QIP4"/>
<reference evidence="2" key="1">
    <citation type="submission" date="2021-01" db="EMBL/GenBank/DDBJ databases">
        <title>Whole genome shotgun sequence of Rhizocola hellebori NBRC 109834.</title>
        <authorList>
            <person name="Komaki H."/>
            <person name="Tamura T."/>
        </authorList>
    </citation>
    <scope>NUCLEOTIDE SEQUENCE</scope>
    <source>
        <strain evidence="2">NBRC 109834</strain>
    </source>
</reference>
<dbReference type="PROSITE" id="PS51186">
    <property type="entry name" value="GNAT"/>
    <property type="match status" value="1"/>
</dbReference>
<dbReference type="Proteomes" id="UP000612899">
    <property type="component" value="Unassembled WGS sequence"/>
</dbReference>
<sequence length="169" mass="18679">MIIRRAGEEGKVHALALLDRAAEWLVERGRTGQWGTEKQSTSPRRLAQAQPWADSGGFYLAWNDDVPVGALVVGQAPAHIPPAGEPELYVNLLVTDRRHAGEGVGAAMLDYARDLARAQGVRLLRLDCYAGDDRALVAYYEKQGFSATETFSFEIRDTVWPGQVMQLRL</sequence>
<comment type="caution">
    <text evidence="2">The sequence shown here is derived from an EMBL/GenBank/DDBJ whole genome shotgun (WGS) entry which is preliminary data.</text>
</comment>
<gene>
    <name evidence="2" type="ORF">Rhe02_85410</name>
</gene>
<organism evidence="2 3">
    <name type="scientific">Rhizocola hellebori</name>
    <dbReference type="NCBI Taxonomy" id="1392758"/>
    <lineage>
        <taxon>Bacteria</taxon>
        <taxon>Bacillati</taxon>
        <taxon>Actinomycetota</taxon>
        <taxon>Actinomycetes</taxon>
        <taxon>Micromonosporales</taxon>
        <taxon>Micromonosporaceae</taxon>
        <taxon>Rhizocola</taxon>
    </lineage>
</organism>
<evidence type="ECO:0000259" key="1">
    <source>
        <dbReference type="PROSITE" id="PS51186"/>
    </source>
</evidence>
<evidence type="ECO:0000313" key="2">
    <source>
        <dbReference type="EMBL" id="GIH10474.1"/>
    </source>
</evidence>
<evidence type="ECO:0000313" key="3">
    <source>
        <dbReference type="Proteomes" id="UP000612899"/>
    </source>
</evidence>
<feature type="domain" description="N-acetyltransferase" evidence="1">
    <location>
        <begin position="1"/>
        <end position="169"/>
    </location>
</feature>
<dbReference type="InterPro" id="IPR016181">
    <property type="entry name" value="Acyl_CoA_acyltransferase"/>
</dbReference>